<dbReference type="Proteomes" id="UP000467700">
    <property type="component" value="Unassembled WGS sequence"/>
</dbReference>
<dbReference type="SUPFAM" id="SSF56801">
    <property type="entry name" value="Acetyl-CoA synthetase-like"/>
    <property type="match status" value="1"/>
</dbReference>
<dbReference type="InterPro" id="IPR000873">
    <property type="entry name" value="AMP-dep_synth/lig_dom"/>
</dbReference>
<evidence type="ECO:0000256" key="2">
    <source>
        <dbReference type="ARBA" id="ARBA00022450"/>
    </source>
</evidence>
<comment type="caution">
    <text evidence="7">The sequence shown here is derived from an EMBL/GenBank/DDBJ whole genome shotgun (WGS) entry which is preliminary data.</text>
</comment>
<accession>A0A8S0VR27</accession>
<keyword evidence="8" id="KW-1185">Reference proteome</keyword>
<dbReference type="SUPFAM" id="SSF47336">
    <property type="entry name" value="ACP-like"/>
    <property type="match status" value="1"/>
</dbReference>
<comment type="pathway">
    <text evidence="1">Secondary metabolite biosynthesis.</text>
</comment>
<dbReference type="SMART" id="SM00825">
    <property type="entry name" value="PKS_KS"/>
    <property type="match status" value="1"/>
</dbReference>
<dbReference type="Pfam" id="PF00109">
    <property type="entry name" value="ketoacyl-synt"/>
    <property type="match status" value="1"/>
</dbReference>
<dbReference type="SUPFAM" id="SSF53901">
    <property type="entry name" value="Thiolase-like"/>
    <property type="match status" value="1"/>
</dbReference>
<dbReference type="Gene3D" id="1.10.1200.10">
    <property type="entry name" value="ACP-like"/>
    <property type="match status" value="1"/>
</dbReference>
<dbReference type="InterPro" id="IPR020841">
    <property type="entry name" value="PKS_Beta-ketoAc_synthase_dom"/>
</dbReference>
<organism evidence="7 8">
    <name type="scientific">Cyclocybe aegerita</name>
    <name type="common">Black poplar mushroom</name>
    <name type="synonym">Agrocybe aegerita</name>
    <dbReference type="NCBI Taxonomy" id="1973307"/>
    <lineage>
        <taxon>Eukaryota</taxon>
        <taxon>Fungi</taxon>
        <taxon>Dikarya</taxon>
        <taxon>Basidiomycota</taxon>
        <taxon>Agaricomycotina</taxon>
        <taxon>Agaricomycetes</taxon>
        <taxon>Agaricomycetidae</taxon>
        <taxon>Agaricales</taxon>
        <taxon>Agaricineae</taxon>
        <taxon>Bolbitiaceae</taxon>
        <taxon>Cyclocybe</taxon>
    </lineage>
</organism>
<protein>
    <recommendedName>
        <fullName evidence="6">Ketosynthase family 3 (KS3) domain-containing protein</fullName>
    </recommendedName>
</protein>
<dbReference type="InterPro" id="IPR001227">
    <property type="entry name" value="Ac_transferase_dom_sf"/>
</dbReference>
<proteinExistence type="predicted"/>
<evidence type="ECO:0000256" key="5">
    <source>
        <dbReference type="ARBA" id="ARBA00023026"/>
    </source>
</evidence>
<feature type="domain" description="Ketosynthase family 3 (KS3)" evidence="6">
    <location>
        <begin position="731"/>
        <end position="1150"/>
    </location>
</feature>
<dbReference type="PANTHER" id="PTHR43775">
    <property type="entry name" value="FATTY ACID SYNTHASE"/>
    <property type="match status" value="1"/>
</dbReference>
<dbReference type="InterPro" id="IPR042099">
    <property type="entry name" value="ANL_N_sf"/>
</dbReference>
<evidence type="ECO:0000256" key="3">
    <source>
        <dbReference type="ARBA" id="ARBA00022553"/>
    </source>
</evidence>
<dbReference type="PROSITE" id="PS52004">
    <property type="entry name" value="KS3_2"/>
    <property type="match status" value="1"/>
</dbReference>
<dbReference type="InterPro" id="IPR016039">
    <property type="entry name" value="Thiolase-like"/>
</dbReference>
<sequence>MRKDTRSNSTTNTMSTYLPDIFLRNAERFPDHDFLVEDKQSTLSYAQAYFIAVGLLPNRLLQLHPSLAASSHSNVIVILSPNNSLVPLAMFALWELGAKVVPLSTVADPSLWAGMINLVNPDLILVASSLRNSLLHSLKEFGLHAKYSAMINISSLIPKEHLSPFFMSTDERVSNYAPSFIKWLDLEIPNFRTSPFPTRIHSMVQSDTPAITLFTSSAIDWLSLKCVTYTHEMLAHSGRRAMLMLGGSPYKSKPKRHLGWLPLSHCFEFCITFCGVVLQTAGAYIFFDRILSSPEASSTTRIATFLLAGLEYYAPVTAFAATPAIFNDIIAQCGQNDIERLRALDSVGIGGAPTIESVFQWAASNNITYFDCSGATEAAGTIAIRRTADVSQRKNGLQVIPELMGMLQKESTTDTHGELIIKGKHLPIGYDYRETEAYSFDTVTGVTTYRTGDLYSHPSHIPAFSFLIGDEVPDFDADRPALSGLTYLGRIDDMIVLKSGIKIDALAFERVLDSLPHVERSAIMPNTTGDAIIALIQPHTEYLSHLFHDTLINSVLEVNISIAFEKRLRRECIFLVNDLPTTTKHTLNRKMLKKILKECDTDDNFARRLTLPSDIPPVEFSCSSVTSTTRVRLARILSHIYSIPESHFADRVSSLSDIPLTSLSAIKLAQALHDEFSVNITAAQLYAVHNIEDLCHLLIPTTPLTEVRGPLDPASSDSEANSNKIQGEGQFQEIVATGAACRFAGGIDSMEAYWSALLSPDIFVKNLSRTRPESRWPKGRKDEASFFPMGWLNDSEIDNLKSFRDFFGLSPKEGASLSPNARLVMQLGYQSIEDACIAPKSLSGQKWGIFTAVNDSGWRERRLEASNLEEYAIGLHGSADDAVGARLAYFLNFTGPTIEIKTACSSSAVAIHQACMGICNGDCEAAVVITVSTHFHPAGALFRAHNGITSPSGVCAPFSESADGFVASEGACAIVLQKAPAAKIQPYGCILASAITQDGASRGFFAPNPNAQTRLLREVLSKAGISASQISFVEAHDTGTRLGDSIELEALQEAFCNDRIDPICIGSSKAVIGHTEECAGLAGTLKVLLCLHHNAIPPQPRTGPFNSTISTGRVHICRKISPFVHGKFRRYCSVSSFGLSGTLANIVIGETSSEYSLPPAPPALTASPIFVFVISAKSGNDLCTSISRYLEFFSNQHLSGDDLEAAARTTQVARDHLSVRFAWIGETWTDLIQSLRAFRVDKLSPPPLPRQRLRVGLWFGVPFFGVATANKHPLCESLALEMSHAMWSTSYKSLWDQLIVALALRSLGCEISAVGGDGMGEYVAAIFAGTIAPTTVFRVVDEGIANAVHPVRCSATTLTEFLVSHRVDELKIMGRHGPDLFTVGGKVEHISALANVANATVGVRLPPPTIIVPPPSFPPPSVPIISSHTGSILDQEALSSFPYWSGVQQREASTPVALQELQSQCDVVVNLTLEDEIVRGLGDRCLTGHGNSLERIVGGLYQRGSSIEWEKFSSQGRLLRLPGYCWSMDERGSFFEV</sequence>
<dbReference type="GO" id="GO:0004315">
    <property type="term" value="F:3-oxoacyl-[acyl-carrier-protein] synthase activity"/>
    <property type="evidence" value="ECO:0007669"/>
    <property type="project" value="InterPro"/>
</dbReference>
<dbReference type="Pfam" id="PF02801">
    <property type="entry name" value="Ketoacyl-synt_C"/>
    <property type="match status" value="1"/>
</dbReference>
<dbReference type="Pfam" id="PF00501">
    <property type="entry name" value="AMP-binding"/>
    <property type="match status" value="1"/>
</dbReference>
<dbReference type="Gene3D" id="3.40.366.10">
    <property type="entry name" value="Malonyl-Coenzyme A Acyl Carrier Protein, domain 2"/>
    <property type="match status" value="1"/>
</dbReference>
<name>A0A8S0VR27_CYCAE</name>
<keyword evidence="3" id="KW-0597">Phosphoprotein</keyword>
<dbReference type="InterPro" id="IPR014031">
    <property type="entry name" value="Ketoacyl_synth_C"/>
</dbReference>
<dbReference type="Gene3D" id="3.30.70.3290">
    <property type="match status" value="1"/>
</dbReference>
<dbReference type="InterPro" id="IPR014030">
    <property type="entry name" value="Ketoacyl_synth_N"/>
</dbReference>
<dbReference type="GO" id="GO:0004312">
    <property type="term" value="F:fatty acid synthase activity"/>
    <property type="evidence" value="ECO:0007669"/>
    <property type="project" value="TreeGrafter"/>
</dbReference>
<dbReference type="OrthoDB" id="5334845at2759"/>
<dbReference type="InterPro" id="IPR018201">
    <property type="entry name" value="Ketoacyl_synth_AS"/>
</dbReference>
<dbReference type="PANTHER" id="PTHR43775:SF37">
    <property type="entry name" value="SI:DKEY-61P9.11"/>
    <property type="match status" value="1"/>
</dbReference>
<keyword evidence="4" id="KW-0808">Transferase</keyword>
<dbReference type="CDD" id="cd00833">
    <property type="entry name" value="PKS"/>
    <property type="match status" value="1"/>
</dbReference>
<gene>
    <name evidence="7" type="ORF">AAE3_LOCUS4431</name>
</gene>
<evidence type="ECO:0000256" key="4">
    <source>
        <dbReference type="ARBA" id="ARBA00022679"/>
    </source>
</evidence>
<dbReference type="PROSITE" id="PS00606">
    <property type="entry name" value="KS3_1"/>
    <property type="match status" value="1"/>
</dbReference>
<dbReference type="Gene3D" id="3.40.47.10">
    <property type="match status" value="1"/>
</dbReference>
<keyword evidence="5" id="KW-0843">Virulence</keyword>
<evidence type="ECO:0000259" key="6">
    <source>
        <dbReference type="PROSITE" id="PS52004"/>
    </source>
</evidence>
<dbReference type="Pfam" id="PF00550">
    <property type="entry name" value="PP-binding"/>
    <property type="match status" value="1"/>
</dbReference>
<evidence type="ECO:0000313" key="7">
    <source>
        <dbReference type="EMBL" id="CAA7262015.1"/>
    </source>
</evidence>
<dbReference type="EMBL" id="CACVBS010000035">
    <property type="protein sequence ID" value="CAA7262015.1"/>
    <property type="molecule type" value="Genomic_DNA"/>
</dbReference>
<evidence type="ECO:0000313" key="8">
    <source>
        <dbReference type="Proteomes" id="UP000467700"/>
    </source>
</evidence>
<dbReference type="InterPro" id="IPR009081">
    <property type="entry name" value="PP-bd_ACP"/>
</dbReference>
<dbReference type="InterPro" id="IPR050091">
    <property type="entry name" value="PKS_NRPS_Biosynth_Enz"/>
</dbReference>
<dbReference type="Pfam" id="PF23562">
    <property type="entry name" value="AMP-binding_C_3"/>
    <property type="match status" value="1"/>
</dbReference>
<evidence type="ECO:0000256" key="1">
    <source>
        <dbReference type="ARBA" id="ARBA00005179"/>
    </source>
</evidence>
<reference evidence="7 8" key="1">
    <citation type="submission" date="2020-01" db="EMBL/GenBank/DDBJ databases">
        <authorList>
            <person name="Gupta K D."/>
        </authorList>
    </citation>
    <scope>NUCLEOTIDE SEQUENCE [LARGE SCALE GENOMIC DNA]</scope>
</reference>
<keyword evidence="2" id="KW-0596">Phosphopantetheine</keyword>
<dbReference type="GO" id="GO:0006633">
    <property type="term" value="P:fatty acid biosynthetic process"/>
    <property type="evidence" value="ECO:0007669"/>
    <property type="project" value="InterPro"/>
</dbReference>
<dbReference type="InterPro" id="IPR036736">
    <property type="entry name" value="ACP-like_sf"/>
</dbReference>
<dbReference type="Gene3D" id="3.40.50.12780">
    <property type="entry name" value="N-terminal domain of ligase-like"/>
    <property type="match status" value="1"/>
</dbReference>